<keyword evidence="2" id="KW-1133">Transmembrane helix</keyword>
<gene>
    <name evidence="3" type="ORF">KDW_12660</name>
</gene>
<name>A0A5J4KDH6_9CHLR</name>
<proteinExistence type="predicted"/>
<evidence type="ECO:0000313" key="4">
    <source>
        <dbReference type="Proteomes" id="UP000326912"/>
    </source>
</evidence>
<accession>A0A5J4KDH6</accession>
<organism evidence="3 4">
    <name type="scientific">Dictyobacter vulcani</name>
    <dbReference type="NCBI Taxonomy" id="2607529"/>
    <lineage>
        <taxon>Bacteria</taxon>
        <taxon>Bacillati</taxon>
        <taxon>Chloroflexota</taxon>
        <taxon>Ktedonobacteria</taxon>
        <taxon>Ktedonobacterales</taxon>
        <taxon>Dictyobacteraceae</taxon>
        <taxon>Dictyobacter</taxon>
    </lineage>
</organism>
<dbReference type="EMBL" id="BKZW01000001">
    <property type="protein sequence ID" value="GER87104.1"/>
    <property type="molecule type" value="Genomic_DNA"/>
</dbReference>
<dbReference type="AlphaFoldDB" id="A0A5J4KDH6"/>
<sequence>MTPQMNSEQQRPHSDSYQGYEGNQEVRQNPPAYEHTRPPYTQAPGANTFMDDNFIEAISQRIAQRLPHNDQFNGKLRQASSQRAKSSPAQRLALSIVSLGILVPLVPVLFTTGLSSAISILALGMICGAICLINLIFNL</sequence>
<evidence type="ECO:0000256" key="2">
    <source>
        <dbReference type="SAM" id="Phobius"/>
    </source>
</evidence>
<feature type="transmembrane region" description="Helical" evidence="2">
    <location>
        <begin position="116"/>
        <end position="137"/>
    </location>
</feature>
<keyword evidence="2" id="KW-0472">Membrane</keyword>
<feature type="transmembrane region" description="Helical" evidence="2">
    <location>
        <begin position="92"/>
        <end position="110"/>
    </location>
</feature>
<evidence type="ECO:0000256" key="1">
    <source>
        <dbReference type="SAM" id="MobiDB-lite"/>
    </source>
</evidence>
<keyword evidence="2" id="KW-0812">Transmembrane</keyword>
<dbReference type="Proteomes" id="UP000326912">
    <property type="component" value="Unassembled WGS sequence"/>
</dbReference>
<feature type="region of interest" description="Disordered" evidence="1">
    <location>
        <begin position="1"/>
        <end position="48"/>
    </location>
</feature>
<protein>
    <submittedName>
        <fullName evidence="3">Uncharacterized protein</fullName>
    </submittedName>
</protein>
<reference evidence="3 4" key="1">
    <citation type="submission" date="2019-10" db="EMBL/GenBank/DDBJ databases">
        <title>Dictyobacter vulcani sp. nov., within the class Ktedonobacteria, isolated from soil of volcanic Mt. Zao.</title>
        <authorList>
            <person name="Zheng Y."/>
            <person name="Wang C.M."/>
            <person name="Sakai Y."/>
            <person name="Abe K."/>
            <person name="Yokota A."/>
            <person name="Yabe S."/>
        </authorList>
    </citation>
    <scope>NUCLEOTIDE SEQUENCE [LARGE SCALE GENOMIC DNA]</scope>
    <source>
        <strain evidence="3 4">W12</strain>
    </source>
</reference>
<dbReference type="RefSeq" id="WP_151755139.1">
    <property type="nucleotide sequence ID" value="NZ_BKZW01000001.1"/>
</dbReference>
<keyword evidence="4" id="KW-1185">Reference proteome</keyword>
<comment type="caution">
    <text evidence="3">The sequence shown here is derived from an EMBL/GenBank/DDBJ whole genome shotgun (WGS) entry which is preliminary data.</text>
</comment>
<evidence type="ECO:0000313" key="3">
    <source>
        <dbReference type="EMBL" id="GER87104.1"/>
    </source>
</evidence>